<reference evidence="2" key="1">
    <citation type="submission" date="2017-03" db="EMBL/GenBank/DDBJ databases">
        <title>Phytopthora megakarya and P. palmivora, two closely related causual agents of cacao black pod achieved similar genome size and gene model numbers by different mechanisms.</title>
        <authorList>
            <person name="Ali S."/>
            <person name="Shao J."/>
            <person name="Larry D.J."/>
            <person name="Kronmiller B."/>
            <person name="Shen D."/>
            <person name="Strem M.D."/>
            <person name="Melnick R.L."/>
            <person name="Guiltinan M.J."/>
            <person name="Tyler B.M."/>
            <person name="Meinhardt L.W."/>
            <person name="Bailey B.A."/>
        </authorList>
    </citation>
    <scope>NUCLEOTIDE SEQUENCE [LARGE SCALE GENOMIC DNA]</scope>
    <source>
        <strain evidence="2">zdho120</strain>
    </source>
</reference>
<organism evidence="1 2">
    <name type="scientific">Phytophthora megakarya</name>
    <dbReference type="NCBI Taxonomy" id="4795"/>
    <lineage>
        <taxon>Eukaryota</taxon>
        <taxon>Sar</taxon>
        <taxon>Stramenopiles</taxon>
        <taxon>Oomycota</taxon>
        <taxon>Peronosporomycetes</taxon>
        <taxon>Peronosporales</taxon>
        <taxon>Peronosporaceae</taxon>
        <taxon>Phytophthora</taxon>
    </lineage>
</organism>
<accession>A0A225WQH3</accession>
<comment type="caution">
    <text evidence="1">The sequence shown here is derived from an EMBL/GenBank/DDBJ whole genome shotgun (WGS) entry which is preliminary data.</text>
</comment>
<dbReference type="EMBL" id="NBNE01000396">
    <property type="protein sequence ID" value="OWZ19824.1"/>
    <property type="molecule type" value="Genomic_DNA"/>
</dbReference>
<name>A0A225WQH3_9STRA</name>
<dbReference type="Proteomes" id="UP000198211">
    <property type="component" value="Unassembled WGS sequence"/>
</dbReference>
<keyword evidence="2" id="KW-1185">Reference proteome</keyword>
<evidence type="ECO:0000313" key="2">
    <source>
        <dbReference type="Proteomes" id="UP000198211"/>
    </source>
</evidence>
<proteinExistence type="predicted"/>
<sequence length="61" mass="7143">MISLPSHALLVRPDLDIDTDRHLFFDCTQAFSLWRIITHDWGILNGPVTWTMITTLHKPVW</sequence>
<protein>
    <submittedName>
        <fullName evidence="1">Uncharacterized protein</fullName>
    </submittedName>
</protein>
<gene>
    <name evidence="1" type="ORF">PHMEG_0005867</name>
</gene>
<dbReference type="AlphaFoldDB" id="A0A225WQH3"/>
<evidence type="ECO:0000313" key="1">
    <source>
        <dbReference type="EMBL" id="OWZ19824.1"/>
    </source>
</evidence>